<sequence length="66" mass="7700">FTVLYFTCSFILYDVINVTPLGGFIRNFLGRNKNMYNPIEDIDGFNPYSDGMVPGDRRMNISYHRL</sequence>
<evidence type="ECO:0000313" key="2">
    <source>
        <dbReference type="Proteomes" id="UP000008333"/>
    </source>
</evidence>
<accession>A5KDM3</accession>
<protein>
    <submittedName>
        <fullName evidence="1">Variable surface protein Vir27, truncated, putative</fullName>
    </submittedName>
</protein>
<dbReference type="Proteomes" id="UP000008333">
    <property type="component" value="Unassembled WGS sequence"/>
</dbReference>
<proteinExistence type="predicted"/>
<dbReference type="VEuPathDB" id="PlasmoDB:PVX_039690"/>
<name>A5KDM3_PLAVS</name>
<dbReference type="GeneID" id="5471549"/>
<dbReference type="AlphaFoldDB" id="A5KDM3"/>
<dbReference type="EMBL" id="AAKM01001717">
    <property type="protein sequence ID" value="EDL42546.1"/>
    <property type="molecule type" value="Genomic_DNA"/>
</dbReference>
<dbReference type="RefSeq" id="XP_001612339.1">
    <property type="nucleotide sequence ID" value="XM_001612289.1"/>
</dbReference>
<feature type="non-terminal residue" evidence="1">
    <location>
        <position position="1"/>
    </location>
</feature>
<gene>
    <name evidence="1" type="ORF">PVX_039690</name>
</gene>
<dbReference type="InParanoid" id="A5KDM3"/>
<organism evidence="1 2">
    <name type="scientific">Plasmodium vivax (strain Salvador I)</name>
    <dbReference type="NCBI Taxonomy" id="126793"/>
    <lineage>
        <taxon>Eukaryota</taxon>
        <taxon>Sar</taxon>
        <taxon>Alveolata</taxon>
        <taxon>Apicomplexa</taxon>
        <taxon>Aconoidasida</taxon>
        <taxon>Haemosporida</taxon>
        <taxon>Plasmodiidae</taxon>
        <taxon>Plasmodium</taxon>
        <taxon>Plasmodium (Plasmodium)</taxon>
    </lineage>
</organism>
<dbReference type="KEGG" id="pvx:PVX_039690"/>
<keyword evidence="2" id="KW-1185">Reference proteome</keyword>
<comment type="caution">
    <text evidence="1">The sequence shown here is derived from an EMBL/GenBank/DDBJ whole genome shotgun (WGS) entry which is preliminary data.</text>
</comment>
<reference evidence="1 2" key="1">
    <citation type="journal article" date="2008" name="Nature">
        <title>Comparative genomics of the neglected human malaria parasite Plasmodium vivax.</title>
        <authorList>
            <person name="Carlton J.M."/>
            <person name="Adams J.H."/>
            <person name="Silva J.C."/>
            <person name="Bidwell S.L."/>
            <person name="Lorenzi H."/>
            <person name="Caler E."/>
            <person name="Crabtree J."/>
            <person name="Angiuoli S.V."/>
            <person name="Merino E.F."/>
            <person name="Amedeo P."/>
            <person name="Cheng Q."/>
            <person name="Coulson R.M."/>
            <person name="Crabb B.S."/>
            <person name="Del Portillo H.A."/>
            <person name="Essien K."/>
            <person name="Feldblyum T.V."/>
            <person name="Fernandez-Becerra C."/>
            <person name="Gilson P.R."/>
            <person name="Gueye A.H."/>
            <person name="Guo X."/>
            <person name="Kang'a S."/>
            <person name="Kooij T.W."/>
            <person name="Korsinczky M."/>
            <person name="Meyer E.V."/>
            <person name="Nene V."/>
            <person name="Paulsen I."/>
            <person name="White O."/>
            <person name="Ralph S.A."/>
            <person name="Ren Q."/>
            <person name="Sargeant T.J."/>
            <person name="Salzberg S.L."/>
            <person name="Stoeckert C.J."/>
            <person name="Sullivan S.A."/>
            <person name="Yamamoto M.M."/>
            <person name="Hoffman S.L."/>
            <person name="Wortman J.R."/>
            <person name="Gardner M.J."/>
            <person name="Galinski M.R."/>
            <person name="Barnwell J.W."/>
            <person name="Fraser-Liggett C.M."/>
        </authorList>
    </citation>
    <scope>NUCLEOTIDE SEQUENCE [LARGE SCALE GENOMIC DNA]</scope>
    <source>
        <strain evidence="1 2">Salvador I</strain>
    </source>
</reference>
<evidence type="ECO:0000313" key="1">
    <source>
        <dbReference type="EMBL" id="EDL42546.1"/>
    </source>
</evidence>